<evidence type="ECO:0000256" key="1">
    <source>
        <dbReference type="SAM" id="SignalP"/>
    </source>
</evidence>
<keyword evidence="1" id="KW-0732">Signal</keyword>
<feature type="chain" id="PRO_5005892538" evidence="1">
    <location>
        <begin position="24"/>
        <end position="235"/>
    </location>
</feature>
<protein>
    <submittedName>
        <fullName evidence="3">Uncharacterized protein</fullName>
    </submittedName>
</protein>
<dbReference type="Proteomes" id="UP000038045">
    <property type="component" value="Unplaced"/>
</dbReference>
<sequence length="235" mass="26762">MGVMIFNYIIFFILFSLPREINSLPLKGGTNVIDSIEKIKIEIDKKDDGMMEIKNDTSSIKNVELTFDILHETIEKTLNDDSENVVPDGDGDHDMGNEITIEEKPSLLPHHIPDDETILSSATSSIYINDNSTAFNDDNTLISNNDPMSNDIFTQEKVKQNITTEQIIIETTSYVPITPKPPMILHPSQYTWWTKFMAGIRCALKDCSKIHEIMRLEEEKNGRGLFEGSYMRKMV</sequence>
<dbReference type="AlphaFoldDB" id="A0A0N4ZWD1"/>
<dbReference type="WBParaSite" id="PTRK_0001296200.1">
    <property type="protein sequence ID" value="PTRK_0001296200.1"/>
    <property type="gene ID" value="PTRK_0001296200"/>
</dbReference>
<proteinExistence type="predicted"/>
<accession>A0A0N4ZWD1</accession>
<reference evidence="3" key="1">
    <citation type="submission" date="2017-02" db="UniProtKB">
        <authorList>
            <consortium name="WormBaseParasite"/>
        </authorList>
    </citation>
    <scope>IDENTIFICATION</scope>
</reference>
<feature type="signal peptide" evidence="1">
    <location>
        <begin position="1"/>
        <end position="23"/>
    </location>
</feature>
<evidence type="ECO:0000313" key="2">
    <source>
        <dbReference type="Proteomes" id="UP000038045"/>
    </source>
</evidence>
<name>A0A0N4ZWD1_PARTI</name>
<keyword evidence="2" id="KW-1185">Reference proteome</keyword>
<evidence type="ECO:0000313" key="3">
    <source>
        <dbReference type="WBParaSite" id="PTRK_0001296200.1"/>
    </source>
</evidence>
<organism evidence="2 3">
    <name type="scientific">Parastrongyloides trichosuri</name>
    <name type="common">Possum-specific nematode worm</name>
    <dbReference type="NCBI Taxonomy" id="131310"/>
    <lineage>
        <taxon>Eukaryota</taxon>
        <taxon>Metazoa</taxon>
        <taxon>Ecdysozoa</taxon>
        <taxon>Nematoda</taxon>
        <taxon>Chromadorea</taxon>
        <taxon>Rhabditida</taxon>
        <taxon>Tylenchina</taxon>
        <taxon>Panagrolaimomorpha</taxon>
        <taxon>Strongyloidoidea</taxon>
        <taxon>Strongyloididae</taxon>
        <taxon>Parastrongyloides</taxon>
    </lineage>
</organism>